<keyword evidence="13" id="KW-1185">Reference proteome</keyword>
<dbReference type="FunFam" id="3.40.50.300:FF:000109">
    <property type="entry name" value="Peroxisomal biogenesis factor 6"/>
    <property type="match status" value="1"/>
</dbReference>
<dbReference type="SMART" id="SM00382">
    <property type="entry name" value="AAA"/>
    <property type="match status" value="2"/>
</dbReference>
<dbReference type="PROSITE" id="PS00674">
    <property type="entry name" value="AAA"/>
    <property type="match status" value="1"/>
</dbReference>
<evidence type="ECO:0000256" key="4">
    <source>
        <dbReference type="ARBA" id="ARBA00022741"/>
    </source>
</evidence>
<feature type="non-terminal residue" evidence="12">
    <location>
        <position position="1171"/>
    </location>
</feature>
<gene>
    <name evidence="12" type="ORF">O181_023338</name>
</gene>
<dbReference type="GO" id="GO:0016887">
    <property type="term" value="F:ATP hydrolysis activity"/>
    <property type="evidence" value="ECO:0007669"/>
    <property type="project" value="InterPro"/>
</dbReference>
<feature type="domain" description="AAA+ ATPase" evidence="11">
    <location>
        <begin position="604"/>
        <end position="746"/>
    </location>
</feature>
<dbReference type="GO" id="GO:0005778">
    <property type="term" value="C:peroxisomal membrane"/>
    <property type="evidence" value="ECO:0007669"/>
    <property type="project" value="TreeGrafter"/>
</dbReference>
<evidence type="ECO:0000313" key="12">
    <source>
        <dbReference type="EMBL" id="MBW0483623.1"/>
    </source>
</evidence>
<reference evidence="12" key="1">
    <citation type="submission" date="2021-03" db="EMBL/GenBank/DDBJ databases">
        <title>Draft genome sequence of rust myrtle Austropuccinia psidii MF-1, a brazilian biotype.</title>
        <authorList>
            <person name="Quecine M.C."/>
            <person name="Pachon D.M.R."/>
            <person name="Bonatelli M.L."/>
            <person name="Correr F.H."/>
            <person name="Franceschini L.M."/>
            <person name="Leite T.F."/>
            <person name="Margarido G.R.A."/>
            <person name="Almeida C.A."/>
            <person name="Ferrarezi J.A."/>
            <person name="Labate C.A."/>
        </authorList>
    </citation>
    <scope>NUCLEOTIDE SEQUENCE</scope>
    <source>
        <strain evidence="12">MF-1</strain>
    </source>
</reference>
<dbReference type="GO" id="GO:0005829">
    <property type="term" value="C:cytosol"/>
    <property type="evidence" value="ECO:0007669"/>
    <property type="project" value="TreeGrafter"/>
</dbReference>
<comment type="caution">
    <text evidence="12">The sequence shown here is derived from an EMBL/GenBank/DDBJ whole genome shotgun (WGS) entry which is preliminary data.</text>
</comment>
<evidence type="ECO:0000313" key="13">
    <source>
        <dbReference type="Proteomes" id="UP000765509"/>
    </source>
</evidence>
<proteinExistence type="inferred from homology"/>
<evidence type="ECO:0000256" key="5">
    <source>
        <dbReference type="ARBA" id="ARBA00022801"/>
    </source>
</evidence>
<evidence type="ECO:0000256" key="7">
    <source>
        <dbReference type="ARBA" id="ARBA00023136"/>
    </source>
</evidence>
<dbReference type="InterPro" id="IPR003593">
    <property type="entry name" value="AAA+_ATPase"/>
</dbReference>
<feature type="domain" description="AAA+ ATPase" evidence="11">
    <location>
        <begin position="880"/>
        <end position="1022"/>
    </location>
</feature>
<evidence type="ECO:0000256" key="6">
    <source>
        <dbReference type="ARBA" id="ARBA00022840"/>
    </source>
</evidence>
<evidence type="ECO:0000256" key="1">
    <source>
        <dbReference type="ARBA" id="ARBA00004370"/>
    </source>
</evidence>
<dbReference type="CDD" id="cd19527">
    <property type="entry name" value="RecA-like_PEX6_r2"/>
    <property type="match status" value="1"/>
</dbReference>
<dbReference type="InterPro" id="IPR003960">
    <property type="entry name" value="ATPase_AAA_CS"/>
</dbReference>
<organism evidence="12 13">
    <name type="scientific">Austropuccinia psidii MF-1</name>
    <dbReference type="NCBI Taxonomy" id="1389203"/>
    <lineage>
        <taxon>Eukaryota</taxon>
        <taxon>Fungi</taxon>
        <taxon>Dikarya</taxon>
        <taxon>Basidiomycota</taxon>
        <taxon>Pucciniomycotina</taxon>
        <taxon>Pucciniomycetes</taxon>
        <taxon>Pucciniales</taxon>
        <taxon>Sphaerophragmiaceae</taxon>
        <taxon>Austropuccinia</taxon>
    </lineage>
</organism>
<sequence>VLIQNEEENSCNKAICSFKLFKRIRYFFKIQLIANSILTNLKSPLSSSSLNLIKLKLNKANPIISTSIIIKSNFSNDDNLDLNLKLISTLGNCNQKIRILQNDSIELKHNYFCKILLTEPVLQGIFSLEKTSIFLIFKNNKINNNSNQLINFTTFKYNLINDNLKINNNLNHSKELKDHQEVTTHDSLLEQAEEDNLKQEESDDDQQVDKIQEESDEFEIDQDFLAHSIINQPLTQQPHQHRLPNHLSNLAHPLVVLPLSSPIQSTYLNHQETFDQNLLGLIRTTDLTKIGVISGQWVLITSFDPINHSIIQHRLIKLIATDSLEPFSIFNHPSLPFQPQSISLLISPILLFNLLGIVSYSHATESIINKSISSPLLRITPTGLGSGDCPPVLPIIRSLTLARISSPQSLTKSYQSLFLNQLKQHFQSQPINLQAGDTIAIGIDGTISRFTENRSDSNSIQPESHTDLDHHPFLVSQNHFFPTVSIYFKVTKLELTPPNLIDHNSPKNQQQFDQFDMEIFENDLMIEGLIQDGLVGGIVDPKLTKLVQTGLEFGFVPDVQSWIGIDGLSPLSQINLNAKPEACERKLYDYLKAASKAETRDYDLNLNLLINGPRGSGKSSLAKRAADATGFNFLELNCFDLLGETEAKTGGSLRARFERALAGVPCVLVLRHLEGLARKSQRIETGQEPGVIGLLRECLGEARRSRWEKTTSGYPLVVIGTTTELDQLPLTLLSLFKSQLVISSPSEAERHEILAELLRKDLIAPDVDLKLIALETAGLVANDLVHLVSRARTAAIARVGIKSSNERQDLADAGIQLMAEDLENGVSTARSAYSKNIGAPRIPKVSWEDIGGLARVREEILETVQLPIQHPELFANGLKRRSGLLLYGPPGTGKTLLAKAVATSCGLNFLSVKGPELLNMYIGESEANVRRVFEKARGARPCVIFFDELDSVAPKRGNQGDSGGVMDRIVSQLLAELDGMSSEENGAGEVIVIGATNRPDLLDPALLRPGRFDKMIYLGIANDREHKVDILRALTRKFKFEEDLTLDWVIDRLEEDQSKNFTGADFYAICSEAMMRCLSRRIEKLESGKMLEIGEDQDEGIAKMGDDGAVNEEIRVGRIDFLAALQQVVPSISLHEMKHYEEVQMKFGRGNLKDEVINQVVDKKGKSRAIE</sequence>
<dbReference type="GO" id="GO:0016558">
    <property type="term" value="P:protein import into peroxisome matrix"/>
    <property type="evidence" value="ECO:0007669"/>
    <property type="project" value="TreeGrafter"/>
</dbReference>
<dbReference type="EMBL" id="AVOT02007317">
    <property type="protein sequence ID" value="MBW0483623.1"/>
    <property type="molecule type" value="Genomic_DNA"/>
</dbReference>
<dbReference type="PANTHER" id="PTHR23077:SF9">
    <property type="entry name" value="PEROXISOMAL ATPASE PEX6"/>
    <property type="match status" value="1"/>
</dbReference>
<dbReference type="OrthoDB" id="5553750at2759"/>
<keyword evidence="3" id="KW-0962">Peroxisome biogenesis</keyword>
<dbReference type="InterPro" id="IPR003959">
    <property type="entry name" value="ATPase_AAA_core"/>
</dbReference>
<dbReference type="Gene3D" id="1.10.8.60">
    <property type="match status" value="2"/>
</dbReference>
<comment type="catalytic activity">
    <reaction evidence="10">
        <text>ATP + H2O = ADP + phosphate + H(+)</text>
        <dbReference type="Rhea" id="RHEA:13065"/>
        <dbReference type="ChEBI" id="CHEBI:15377"/>
        <dbReference type="ChEBI" id="CHEBI:15378"/>
        <dbReference type="ChEBI" id="CHEBI:30616"/>
        <dbReference type="ChEBI" id="CHEBI:43474"/>
        <dbReference type="ChEBI" id="CHEBI:456216"/>
    </reaction>
    <physiologicalReaction direction="left-to-right" evidence="10">
        <dbReference type="Rhea" id="RHEA:13066"/>
    </physiologicalReaction>
</comment>
<keyword evidence="7" id="KW-0472">Membrane</keyword>
<dbReference type="Pfam" id="PF23315">
    <property type="entry name" value="PEX6_4th"/>
    <property type="match status" value="1"/>
</dbReference>
<dbReference type="SUPFAM" id="SSF52540">
    <property type="entry name" value="P-loop containing nucleoside triphosphate hydrolases"/>
    <property type="match status" value="2"/>
</dbReference>
<keyword evidence="6" id="KW-0067">ATP-binding</keyword>
<keyword evidence="5" id="KW-0378">Hydrolase</keyword>
<dbReference type="GO" id="GO:0005524">
    <property type="term" value="F:ATP binding"/>
    <property type="evidence" value="ECO:0007669"/>
    <property type="project" value="UniProtKB-KW"/>
</dbReference>
<accession>A0A9Q3GX72</accession>
<dbReference type="Proteomes" id="UP000765509">
    <property type="component" value="Unassembled WGS sequence"/>
</dbReference>
<keyword evidence="4" id="KW-0547">Nucleotide-binding</keyword>
<dbReference type="InterPro" id="IPR050168">
    <property type="entry name" value="AAA_ATPase_domain"/>
</dbReference>
<dbReference type="AlphaFoldDB" id="A0A9Q3GX72"/>
<dbReference type="Gene3D" id="3.40.50.300">
    <property type="entry name" value="P-loop containing nucleotide triphosphate hydrolases"/>
    <property type="match status" value="2"/>
</dbReference>
<comment type="subcellular location">
    <subcellularLocation>
        <location evidence="1">Membrane</location>
    </subcellularLocation>
</comment>
<dbReference type="InterPro" id="IPR056995">
    <property type="entry name" value="PEX6_4th_dom"/>
</dbReference>
<evidence type="ECO:0000256" key="8">
    <source>
        <dbReference type="ARBA" id="ARBA00034811"/>
    </source>
</evidence>
<evidence type="ECO:0000256" key="2">
    <source>
        <dbReference type="ARBA" id="ARBA00006914"/>
    </source>
</evidence>
<dbReference type="InterPro" id="IPR027417">
    <property type="entry name" value="P-loop_NTPase"/>
</dbReference>
<evidence type="ECO:0000256" key="9">
    <source>
        <dbReference type="ARBA" id="ARBA00034920"/>
    </source>
</evidence>
<evidence type="ECO:0000256" key="10">
    <source>
        <dbReference type="ARBA" id="ARBA00048778"/>
    </source>
</evidence>
<dbReference type="InterPro" id="IPR047533">
    <property type="entry name" value="RecA-like_PEX6_r2"/>
</dbReference>
<evidence type="ECO:0000259" key="11">
    <source>
        <dbReference type="SMART" id="SM00382"/>
    </source>
</evidence>
<protein>
    <recommendedName>
        <fullName evidence="8">Peroxisomal ATPase PEX6</fullName>
    </recommendedName>
    <alternativeName>
        <fullName evidence="9">Peroxin-6</fullName>
    </alternativeName>
</protein>
<name>A0A9Q3GX72_9BASI</name>
<dbReference type="PANTHER" id="PTHR23077">
    <property type="entry name" value="AAA-FAMILY ATPASE"/>
    <property type="match status" value="1"/>
</dbReference>
<dbReference type="Pfam" id="PF00004">
    <property type="entry name" value="AAA"/>
    <property type="match status" value="2"/>
</dbReference>
<evidence type="ECO:0000256" key="3">
    <source>
        <dbReference type="ARBA" id="ARBA00022593"/>
    </source>
</evidence>
<comment type="similarity">
    <text evidence="2">Belongs to the AAA ATPase family.</text>
</comment>